<comment type="similarity">
    <text evidence="1 3">Belongs to the short-chain dehydrogenases/reductases (SDR) family.</text>
</comment>
<proteinExistence type="inferred from homology"/>
<keyword evidence="2" id="KW-0560">Oxidoreductase</keyword>
<gene>
    <name evidence="5" type="ORF">IRZ65_15810</name>
</gene>
<dbReference type="CDD" id="cd05360">
    <property type="entry name" value="SDR_c3"/>
    <property type="match status" value="1"/>
</dbReference>
<dbReference type="PANTHER" id="PTHR44196">
    <property type="entry name" value="DEHYDROGENASE/REDUCTASE SDR FAMILY MEMBER 7B"/>
    <property type="match status" value="1"/>
</dbReference>
<dbReference type="PANTHER" id="PTHR44196:SF1">
    <property type="entry name" value="DEHYDROGENASE_REDUCTASE SDR FAMILY MEMBER 7B"/>
    <property type="match status" value="1"/>
</dbReference>
<dbReference type="EMBL" id="JADMCD010000008">
    <property type="protein sequence ID" value="MBF8642152.1"/>
    <property type="molecule type" value="Genomic_DNA"/>
</dbReference>
<dbReference type="Proteomes" id="UP000626180">
    <property type="component" value="Unassembled WGS sequence"/>
</dbReference>
<evidence type="ECO:0000256" key="2">
    <source>
        <dbReference type="ARBA" id="ARBA00023002"/>
    </source>
</evidence>
<evidence type="ECO:0000256" key="1">
    <source>
        <dbReference type="ARBA" id="ARBA00006484"/>
    </source>
</evidence>
<keyword evidence="6" id="KW-1185">Reference proteome</keyword>
<dbReference type="PRINTS" id="PR00081">
    <property type="entry name" value="GDHRDH"/>
</dbReference>
<reference evidence="5 6" key="1">
    <citation type="submission" date="2020-10" db="EMBL/GenBank/DDBJ databases">
        <title>Genome sequences of Pseudomonas isolates.</title>
        <authorList>
            <person name="Wessels L."/>
            <person name="Reich F."/>
            <person name="Hammerl J."/>
        </authorList>
    </citation>
    <scope>NUCLEOTIDE SEQUENCE [LARGE SCALE GENOMIC DNA]</scope>
    <source>
        <strain evidence="5 6">20-MO00624-0</strain>
    </source>
</reference>
<evidence type="ECO:0000313" key="6">
    <source>
        <dbReference type="Proteomes" id="UP000626180"/>
    </source>
</evidence>
<accession>A0ABS0FPA5</accession>
<dbReference type="Gene3D" id="3.40.50.720">
    <property type="entry name" value="NAD(P)-binding Rossmann-like Domain"/>
    <property type="match status" value="1"/>
</dbReference>
<dbReference type="PRINTS" id="PR00080">
    <property type="entry name" value="SDRFAMILY"/>
</dbReference>
<evidence type="ECO:0000313" key="5">
    <source>
        <dbReference type="EMBL" id="MBF8642152.1"/>
    </source>
</evidence>
<dbReference type="InterPro" id="IPR020904">
    <property type="entry name" value="Sc_DH/Rdtase_CS"/>
</dbReference>
<evidence type="ECO:0000256" key="3">
    <source>
        <dbReference type="RuleBase" id="RU000363"/>
    </source>
</evidence>
<dbReference type="InterPro" id="IPR036291">
    <property type="entry name" value="NAD(P)-bd_dom_sf"/>
</dbReference>
<dbReference type="SUPFAM" id="SSF51735">
    <property type="entry name" value="NAD(P)-binding Rossmann-fold domains"/>
    <property type="match status" value="1"/>
</dbReference>
<dbReference type="InterPro" id="IPR057326">
    <property type="entry name" value="KR_dom"/>
</dbReference>
<protein>
    <submittedName>
        <fullName evidence="5">SDR family oxidoreductase</fullName>
    </submittedName>
</protein>
<dbReference type="Pfam" id="PF00106">
    <property type="entry name" value="adh_short"/>
    <property type="match status" value="1"/>
</dbReference>
<dbReference type="SMART" id="SM00822">
    <property type="entry name" value="PKS_KR"/>
    <property type="match status" value="1"/>
</dbReference>
<dbReference type="NCBIfam" id="NF005495">
    <property type="entry name" value="PRK07109.1"/>
    <property type="match status" value="1"/>
</dbReference>
<organism evidence="5 6">
    <name type="scientific">Pseudomonas luteola</name>
    <dbReference type="NCBI Taxonomy" id="47886"/>
    <lineage>
        <taxon>Bacteria</taxon>
        <taxon>Pseudomonadati</taxon>
        <taxon>Pseudomonadota</taxon>
        <taxon>Gammaproteobacteria</taxon>
        <taxon>Pseudomonadales</taxon>
        <taxon>Pseudomonadaceae</taxon>
        <taxon>Pseudomonas</taxon>
    </lineage>
</organism>
<feature type="domain" description="Ketoreductase" evidence="4">
    <location>
        <begin position="14"/>
        <end position="201"/>
    </location>
</feature>
<name>A0ABS0FPA5_PSELU</name>
<evidence type="ECO:0000259" key="4">
    <source>
        <dbReference type="SMART" id="SM00822"/>
    </source>
</evidence>
<sequence length="339" mass="37330">MNMAKLPLKPLSQQVIVITGASSGIGLVTARMAGRAGAKVVVAARNEEALQQLCAEIQQQGGQAAYVVADVGKEEDVSRIAEQAIETFGDIDTWVNNAGVSIFGDCLEVTIEDMKRMFDTNFWGVVYGSRLAASYFIKRGGPGAIINVGSFFGDRATPVQSTYSTSKHALHGWTDALRMELEHKQYPISVTLVHPARIDTPYNEHARSYMPNQPAHRGMIYPPEAVAEAILFAAENPKRDMFVGSEAKVLAWLSALSPRLTDKLMNKIMYHSQYADRPSRSREDNALYEPGYGLHERGTHQGCSYRSRSYYVKMSKHPVVSSVAIAGLGLMALRLMKRS</sequence>
<dbReference type="PROSITE" id="PS00061">
    <property type="entry name" value="ADH_SHORT"/>
    <property type="match status" value="1"/>
</dbReference>
<dbReference type="InterPro" id="IPR002347">
    <property type="entry name" value="SDR_fam"/>
</dbReference>
<comment type="caution">
    <text evidence="5">The sequence shown here is derived from an EMBL/GenBank/DDBJ whole genome shotgun (WGS) entry which is preliminary data.</text>
</comment>